<dbReference type="AlphaFoldDB" id="A0A0K1PBG4"/>
<dbReference type="EMBL" id="CP012332">
    <property type="protein sequence ID" value="AKU90865.1"/>
    <property type="molecule type" value="Genomic_DNA"/>
</dbReference>
<organism evidence="2 3">
    <name type="scientific">Vulgatibacter incomptus</name>
    <dbReference type="NCBI Taxonomy" id="1391653"/>
    <lineage>
        <taxon>Bacteria</taxon>
        <taxon>Pseudomonadati</taxon>
        <taxon>Myxococcota</taxon>
        <taxon>Myxococcia</taxon>
        <taxon>Myxococcales</taxon>
        <taxon>Cystobacterineae</taxon>
        <taxon>Vulgatibacteraceae</taxon>
        <taxon>Vulgatibacter</taxon>
    </lineage>
</organism>
<reference evidence="2 3" key="1">
    <citation type="submission" date="2015-08" db="EMBL/GenBank/DDBJ databases">
        <authorList>
            <person name="Babu N.S."/>
            <person name="Beckwith C.J."/>
            <person name="Beseler K.G."/>
            <person name="Brison A."/>
            <person name="Carone J.V."/>
            <person name="Caskin T.P."/>
            <person name="Diamond M."/>
            <person name="Durham M.E."/>
            <person name="Foxe J.M."/>
            <person name="Go M."/>
            <person name="Henderson B.A."/>
            <person name="Jones I.B."/>
            <person name="McGettigan J.A."/>
            <person name="Micheletti S.J."/>
            <person name="Nasrallah M.E."/>
            <person name="Ortiz D."/>
            <person name="Piller C.R."/>
            <person name="Privatt S.R."/>
            <person name="Schneider S.L."/>
            <person name="Sharp S."/>
            <person name="Smith T.C."/>
            <person name="Stanton J.D."/>
            <person name="Ullery H.E."/>
            <person name="Wilson R.J."/>
            <person name="Serrano M.G."/>
            <person name="Buck G."/>
            <person name="Lee V."/>
            <person name="Wang Y."/>
            <person name="Carvalho R."/>
            <person name="Voegtly L."/>
            <person name="Shi R."/>
            <person name="Duckworth R."/>
            <person name="Johnson A."/>
            <person name="Loviza R."/>
            <person name="Walstead R."/>
            <person name="Shah Z."/>
            <person name="Kiflezghi M."/>
            <person name="Wade K."/>
            <person name="Ball S.L."/>
            <person name="Bradley K.W."/>
            <person name="Asai D.J."/>
            <person name="Bowman C.A."/>
            <person name="Russell D.A."/>
            <person name="Pope W.H."/>
            <person name="Jacobs-Sera D."/>
            <person name="Hendrix R.W."/>
            <person name="Hatfull G.F."/>
        </authorList>
    </citation>
    <scope>NUCLEOTIDE SEQUENCE [LARGE SCALE GENOMIC DNA]</scope>
    <source>
        <strain evidence="2 3">DSM 27710</strain>
    </source>
</reference>
<name>A0A0K1PBG4_9BACT</name>
<dbReference type="KEGG" id="vin:AKJ08_1252"/>
<keyword evidence="3" id="KW-1185">Reference proteome</keyword>
<feature type="region of interest" description="Disordered" evidence="1">
    <location>
        <begin position="39"/>
        <end position="65"/>
    </location>
</feature>
<dbReference type="STRING" id="1391653.AKJ08_1252"/>
<sequence length="65" mass="6581">MVWIEGVEGAHPVRVMLGITDGTRTEVVSGGLNEGDFAIVDESGGGPKGPGGPGGPPGGMRMRMF</sequence>
<accession>A0A0K1PBG4</accession>
<evidence type="ECO:0000313" key="3">
    <source>
        <dbReference type="Proteomes" id="UP000055590"/>
    </source>
</evidence>
<protein>
    <submittedName>
        <fullName evidence="2">Uncharacterized protein</fullName>
    </submittedName>
</protein>
<evidence type="ECO:0000256" key="1">
    <source>
        <dbReference type="SAM" id="MobiDB-lite"/>
    </source>
</evidence>
<evidence type="ECO:0000313" key="2">
    <source>
        <dbReference type="EMBL" id="AKU90865.1"/>
    </source>
</evidence>
<dbReference type="Gene3D" id="2.40.420.20">
    <property type="match status" value="1"/>
</dbReference>
<feature type="compositionally biased region" description="Gly residues" evidence="1">
    <location>
        <begin position="43"/>
        <end position="52"/>
    </location>
</feature>
<dbReference type="Proteomes" id="UP000055590">
    <property type="component" value="Chromosome"/>
</dbReference>
<gene>
    <name evidence="2" type="ORF">AKJ08_1252</name>
</gene>
<proteinExistence type="predicted"/>